<dbReference type="EMBL" id="JACVXA010000020">
    <property type="protein sequence ID" value="MBE3638302.1"/>
    <property type="molecule type" value="Genomic_DNA"/>
</dbReference>
<name>A0A8J6YVB4_9RHOB</name>
<dbReference type="InterPro" id="IPR003607">
    <property type="entry name" value="HD/PDEase_dom"/>
</dbReference>
<comment type="subunit">
    <text evidence="4">Homodimer.</text>
</comment>
<evidence type="ECO:0000256" key="3">
    <source>
        <dbReference type="ARBA" id="ARBA00001941"/>
    </source>
</evidence>
<organism evidence="9 10">
    <name type="scientific">Mangrovicoccus algicola</name>
    <dbReference type="NCBI Taxonomy" id="2771008"/>
    <lineage>
        <taxon>Bacteria</taxon>
        <taxon>Pseudomonadati</taxon>
        <taxon>Pseudomonadota</taxon>
        <taxon>Alphaproteobacteria</taxon>
        <taxon>Rhodobacterales</taxon>
        <taxon>Paracoccaceae</taxon>
        <taxon>Mangrovicoccus</taxon>
    </lineage>
</organism>
<keyword evidence="10" id="KW-1185">Reference proteome</keyword>
<dbReference type="GO" id="GO:0005737">
    <property type="term" value="C:cytoplasm"/>
    <property type="evidence" value="ECO:0007669"/>
    <property type="project" value="TreeGrafter"/>
</dbReference>
<dbReference type="RefSeq" id="WP_193181779.1">
    <property type="nucleotide sequence ID" value="NZ_JACVXA010000020.1"/>
</dbReference>
<evidence type="ECO:0000313" key="9">
    <source>
        <dbReference type="EMBL" id="MBE3638302.1"/>
    </source>
</evidence>
<dbReference type="Proteomes" id="UP000609121">
    <property type="component" value="Unassembled WGS sequence"/>
</dbReference>
<dbReference type="PANTHER" id="PTHR11845:SF13">
    <property type="entry name" value="5'-DEOXYNUCLEOTIDASE HDDC2"/>
    <property type="match status" value="1"/>
</dbReference>
<protein>
    <recommendedName>
        <fullName evidence="5">5'-deoxynucleotidase</fullName>
        <ecNumber evidence="5">3.1.3.89</ecNumber>
    </recommendedName>
</protein>
<comment type="caution">
    <text evidence="9">The sequence shown here is derived from an EMBL/GenBank/DDBJ whole genome shotgun (WGS) entry which is preliminary data.</text>
</comment>
<dbReference type="Pfam" id="PF13023">
    <property type="entry name" value="HD_3"/>
    <property type="match status" value="1"/>
</dbReference>
<comment type="cofactor">
    <cofactor evidence="3">
        <name>Co(2+)</name>
        <dbReference type="ChEBI" id="CHEBI:48828"/>
    </cofactor>
</comment>
<evidence type="ECO:0000256" key="4">
    <source>
        <dbReference type="ARBA" id="ARBA00011738"/>
    </source>
</evidence>
<keyword evidence="7" id="KW-0378">Hydrolase</keyword>
<comment type="catalytic activity">
    <reaction evidence="1">
        <text>a 2'-deoxyribonucleoside 5'-phosphate + H2O = a 2'-deoxyribonucleoside + phosphate</text>
        <dbReference type="Rhea" id="RHEA:36167"/>
        <dbReference type="ChEBI" id="CHEBI:15377"/>
        <dbReference type="ChEBI" id="CHEBI:18274"/>
        <dbReference type="ChEBI" id="CHEBI:43474"/>
        <dbReference type="ChEBI" id="CHEBI:65317"/>
        <dbReference type="EC" id="3.1.3.89"/>
    </reaction>
</comment>
<dbReference type="InterPro" id="IPR006674">
    <property type="entry name" value="HD_domain"/>
</dbReference>
<evidence type="ECO:0000259" key="8">
    <source>
        <dbReference type="SMART" id="SM00471"/>
    </source>
</evidence>
<reference evidence="9" key="1">
    <citation type="submission" date="2020-09" db="EMBL/GenBank/DDBJ databases">
        <title>A novel bacterium of genus Mangrovicoccus, isolated from South China Sea.</title>
        <authorList>
            <person name="Huang H."/>
            <person name="Mo K."/>
            <person name="Hu Y."/>
        </authorList>
    </citation>
    <scope>NUCLEOTIDE SEQUENCE</scope>
    <source>
        <strain evidence="9">HB182678</strain>
    </source>
</reference>
<gene>
    <name evidence="9" type="ORF">ICN82_08835</name>
</gene>
<sequence length="199" mass="21396">MTPDTPPDAPPPQDDIDRLIRFLQGAGALKDTLRSGFTPAGRPESTAEHSWRLCLLALLLEDRLEGADLLHLLKLCIVHDLGEAISGDVPAPLQTAGSDRRDRERRDMAELCAPLPAATAARLMALWDEAAAGRTPEARLAKGLDRIETILTHAQGTNPPDFDYGFNLGYGRDRTGATPLLGALREAADAATRARMDGA</sequence>
<evidence type="ECO:0000313" key="10">
    <source>
        <dbReference type="Proteomes" id="UP000609121"/>
    </source>
</evidence>
<evidence type="ECO:0000256" key="2">
    <source>
        <dbReference type="ARBA" id="ARBA00001936"/>
    </source>
</evidence>
<dbReference type="GO" id="GO:0046872">
    <property type="term" value="F:metal ion binding"/>
    <property type="evidence" value="ECO:0007669"/>
    <property type="project" value="UniProtKB-KW"/>
</dbReference>
<keyword evidence="6" id="KW-0479">Metal-binding</keyword>
<comment type="cofactor">
    <cofactor evidence="2">
        <name>Mn(2+)</name>
        <dbReference type="ChEBI" id="CHEBI:29035"/>
    </cofactor>
</comment>
<dbReference type="PANTHER" id="PTHR11845">
    <property type="entry name" value="5'-DEOXYNUCLEOTIDASE HDDC2"/>
    <property type="match status" value="1"/>
</dbReference>
<accession>A0A8J6YVB4</accession>
<dbReference type="AlphaFoldDB" id="A0A8J6YVB4"/>
<evidence type="ECO:0000256" key="7">
    <source>
        <dbReference type="ARBA" id="ARBA00022801"/>
    </source>
</evidence>
<proteinExistence type="predicted"/>
<dbReference type="InterPro" id="IPR039356">
    <property type="entry name" value="YfbR/HDDC2"/>
</dbReference>
<dbReference type="EC" id="3.1.3.89" evidence="5"/>
<dbReference type="SMART" id="SM00471">
    <property type="entry name" value="HDc"/>
    <property type="match status" value="1"/>
</dbReference>
<evidence type="ECO:0000256" key="6">
    <source>
        <dbReference type="ARBA" id="ARBA00022723"/>
    </source>
</evidence>
<dbReference type="GO" id="GO:0002953">
    <property type="term" value="F:5'-deoxynucleotidase activity"/>
    <property type="evidence" value="ECO:0007669"/>
    <property type="project" value="UniProtKB-EC"/>
</dbReference>
<feature type="domain" description="HD/PDEase" evidence="8">
    <location>
        <begin position="42"/>
        <end position="159"/>
    </location>
</feature>
<dbReference type="Gene3D" id="1.10.3210.10">
    <property type="entry name" value="Hypothetical protein af1432"/>
    <property type="match status" value="1"/>
</dbReference>
<evidence type="ECO:0000256" key="1">
    <source>
        <dbReference type="ARBA" id="ARBA00001638"/>
    </source>
</evidence>
<dbReference type="SUPFAM" id="SSF109604">
    <property type="entry name" value="HD-domain/PDEase-like"/>
    <property type="match status" value="1"/>
</dbReference>
<evidence type="ECO:0000256" key="5">
    <source>
        <dbReference type="ARBA" id="ARBA00012964"/>
    </source>
</evidence>